<keyword evidence="1" id="KW-1133">Transmembrane helix</keyword>
<proteinExistence type="predicted"/>
<reference evidence="2 3" key="1">
    <citation type="journal article" date="2015" name="G3 (Bethesda)">
        <title>Insights into Ongoing Evolution of the Hexachlorocyclohexane Catabolic Pathway from Comparative Genomics of Ten Sphingomonadaceae Strains.</title>
        <authorList>
            <person name="Pearce S.L."/>
            <person name="Oakeshott J.G."/>
            <person name="Pandey G."/>
        </authorList>
    </citation>
    <scope>NUCLEOTIDE SEQUENCE [LARGE SCALE GENOMIC DNA]</scope>
    <source>
        <strain evidence="2 3">LL01</strain>
    </source>
</reference>
<dbReference type="Proteomes" id="UP000052232">
    <property type="component" value="Unassembled WGS sequence"/>
</dbReference>
<dbReference type="AlphaFoldDB" id="A0A0J7XK67"/>
<keyword evidence="1" id="KW-0812">Transmembrane</keyword>
<dbReference type="PATRIC" id="fig|1420583.3.peg.4121"/>
<dbReference type="Pfam" id="PF03597">
    <property type="entry name" value="FixS"/>
    <property type="match status" value="1"/>
</dbReference>
<dbReference type="PANTHER" id="PTHR41532">
    <property type="entry name" value="FIXS PROTEIN"/>
    <property type="match status" value="1"/>
</dbReference>
<gene>
    <name evidence="2" type="ORF">V473_21540</name>
</gene>
<feature type="transmembrane region" description="Helical" evidence="1">
    <location>
        <begin position="6"/>
        <end position="24"/>
    </location>
</feature>
<keyword evidence="1" id="KW-0472">Membrane</keyword>
<dbReference type="PANTHER" id="PTHR41532:SF1">
    <property type="entry name" value="FIXS PROTEIN"/>
    <property type="match status" value="1"/>
</dbReference>
<comment type="caution">
    <text evidence="2">The sequence shown here is derived from an EMBL/GenBank/DDBJ whole genome shotgun (WGS) entry which is preliminary data.</text>
</comment>
<keyword evidence="3" id="KW-1185">Reference proteome</keyword>
<evidence type="ECO:0000313" key="3">
    <source>
        <dbReference type="Proteomes" id="UP000052232"/>
    </source>
</evidence>
<sequence length="66" mass="7101">MTALAWLVPIALVMGLVGLGAFLWSMSSGQYDDLDGAAERIFIDADADMPMVNTQEQATEPKPSRS</sequence>
<dbReference type="STRING" id="1420583.V473_21540"/>
<evidence type="ECO:0000256" key="1">
    <source>
        <dbReference type="SAM" id="Phobius"/>
    </source>
</evidence>
<accession>A0A0J7XK67</accession>
<dbReference type="RefSeq" id="WP_024018152.1">
    <property type="nucleotide sequence ID" value="NZ_KQ130437.1"/>
</dbReference>
<dbReference type="EMBL" id="JACT01000006">
    <property type="protein sequence ID" value="KMS52441.1"/>
    <property type="molecule type" value="Genomic_DNA"/>
</dbReference>
<dbReference type="InterPro" id="IPR004714">
    <property type="entry name" value="Cyt_oxidase_maturation_cbb3"/>
</dbReference>
<evidence type="ECO:0000313" key="2">
    <source>
        <dbReference type="EMBL" id="KMS52441.1"/>
    </source>
</evidence>
<evidence type="ECO:0008006" key="4">
    <source>
        <dbReference type="Google" id="ProtNLM"/>
    </source>
</evidence>
<name>A0A0J7XK67_9SPHN</name>
<organism evidence="2 3">
    <name type="scientific">Sphingobium cupriresistens LL01</name>
    <dbReference type="NCBI Taxonomy" id="1420583"/>
    <lineage>
        <taxon>Bacteria</taxon>
        <taxon>Pseudomonadati</taxon>
        <taxon>Pseudomonadota</taxon>
        <taxon>Alphaproteobacteria</taxon>
        <taxon>Sphingomonadales</taxon>
        <taxon>Sphingomonadaceae</taxon>
        <taxon>Sphingobium</taxon>
    </lineage>
</organism>
<dbReference type="NCBIfam" id="TIGR00847">
    <property type="entry name" value="ccoS"/>
    <property type="match status" value="1"/>
</dbReference>
<protein>
    <recommendedName>
        <fullName evidence="4">Cytochrome oxidase maturation protein Cbb3</fullName>
    </recommendedName>
</protein>